<dbReference type="GO" id="GO:0005524">
    <property type="term" value="F:ATP binding"/>
    <property type="evidence" value="ECO:0007669"/>
    <property type="project" value="UniProtKB-KW"/>
</dbReference>
<dbReference type="GO" id="GO:0016887">
    <property type="term" value="F:ATP hydrolysis activity"/>
    <property type="evidence" value="ECO:0007669"/>
    <property type="project" value="InterPro"/>
</dbReference>
<evidence type="ECO:0000256" key="3">
    <source>
        <dbReference type="ARBA" id="ARBA00023125"/>
    </source>
</evidence>
<evidence type="ECO:0000259" key="5">
    <source>
        <dbReference type="SMART" id="SM00533"/>
    </source>
</evidence>
<keyword evidence="1" id="KW-0547">Nucleotide-binding</keyword>
<dbReference type="SUPFAM" id="SSF48334">
    <property type="entry name" value="DNA repair protein MutS, domain III"/>
    <property type="match status" value="1"/>
</dbReference>
<organism evidence="7 8">
    <name type="scientific">Brumimicrobium glaciale</name>
    <dbReference type="NCBI Taxonomy" id="200475"/>
    <lineage>
        <taxon>Bacteria</taxon>
        <taxon>Pseudomonadati</taxon>
        <taxon>Bacteroidota</taxon>
        <taxon>Flavobacteriia</taxon>
        <taxon>Flavobacteriales</taxon>
        <taxon>Crocinitomicaceae</taxon>
        <taxon>Brumimicrobium</taxon>
    </lineage>
</organism>
<proteinExistence type="predicted"/>
<dbReference type="OrthoDB" id="9808166at2"/>
<keyword evidence="8" id="KW-1185">Reference proteome</keyword>
<dbReference type="PANTHER" id="PTHR48466">
    <property type="entry name" value="OS10G0509000 PROTEIN-RELATED"/>
    <property type="match status" value="1"/>
</dbReference>
<dbReference type="GO" id="GO:0045910">
    <property type="term" value="P:negative regulation of DNA recombination"/>
    <property type="evidence" value="ECO:0007669"/>
    <property type="project" value="InterPro"/>
</dbReference>
<gene>
    <name evidence="7" type="ORF">ERX46_16360</name>
</gene>
<reference evidence="7 8" key="1">
    <citation type="submission" date="2019-02" db="EMBL/GenBank/DDBJ databases">
        <title>Genome sequence of the sea-ice species Brumimicrobium glaciale.</title>
        <authorList>
            <person name="Bowman J.P."/>
        </authorList>
    </citation>
    <scope>NUCLEOTIDE SEQUENCE [LARGE SCALE GENOMIC DNA]</scope>
    <source>
        <strain evidence="7 8">IC156</strain>
    </source>
</reference>
<dbReference type="InterPro" id="IPR005747">
    <property type="entry name" value="MutS2"/>
</dbReference>
<evidence type="ECO:0000313" key="7">
    <source>
        <dbReference type="EMBL" id="RYM31479.1"/>
    </source>
</evidence>
<dbReference type="AlphaFoldDB" id="A0A4Q4KID6"/>
<dbReference type="InterPro" id="IPR027417">
    <property type="entry name" value="P-loop_NTPase"/>
</dbReference>
<dbReference type="GO" id="GO:0006298">
    <property type="term" value="P:mismatch repair"/>
    <property type="evidence" value="ECO:0007669"/>
    <property type="project" value="InterPro"/>
</dbReference>
<evidence type="ECO:0000313" key="8">
    <source>
        <dbReference type="Proteomes" id="UP000293952"/>
    </source>
</evidence>
<feature type="domain" description="DNA mismatch repair proteins mutS family" evidence="6">
    <location>
        <begin position="335"/>
        <end position="520"/>
    </location>
</feature>
<dbReference type="Pfam" id="PF00488">
    <property type="entry name" value="MutS_V"/>
    <property type="match status" value="1"/>
</dbReference>
<evidence type="ECO:0000256" key="4">
    <source>
        <dbReference type="SAM" id="Coils"/>
    </source>
</evidence>
<dbReference type="Gene3D" id="3.40.50.300">
    <property type="entry name" value="P-loop containing nucleotide triphosphate hydrolases"/>
    <property type="match status" value="1"/>
</dbReference>
<accession>A0A4Q4KID6</accession>
<dbReference type="InterPro" id="IPR007696">
    <property type="entry name" value="DNA_mismatch_repair_MutS_core"/>
</dbReference>
<dbReference type="NCBIfam" id="TIGR01069">
    <property type="entry name" value="mutS2"/>
    <property type="match status" value="1"/>
</dbReference>
<dbReference type="GO" id="GO:0140664">
    <property type="term" value="F:ATP-dependent DNA damage sensor activity"/>
    <property type="evidence" value="ECO:0007669"/>
    <property type="project" value="InterPro"/>
</dbReference>
<dbReference type="GO" id="GO:0030983">
    <property type="term" value="F:mismatched DNA binding"/>
    <property type="evidence" value="ECO:0007669"/>
    <property type="project" value="InterPro"/>
</dbReference>
<comment type="caution">
    <text evidence="7">The sequence shown here is derived from an EMBL/GenBank/DDBJ whole genome shotgun (WGS) entry which is preliminary data.</text>
</comment>
<keyword evidence="3" id="KW-0238">DNA-binding</keyword>
<dbReference type="InterPro" id="IPR045076">
    <property type="entry name" value="MutS"/>
</dbReference>
<dbReference type="GO" id="GO:0004519">
    <property type="term" value="F:endonuclease activity"/>
    <property type="evidence" value="ECO:0007669"/>
    <property type="project" value="InterPro"/>
</dbReference>
<evidence type="ECO:0000259" key="6">
    <source>
        <dbReference type="SMART" id="SM00534"/>
    </source>
</evidence>
<evidence type="ECO:0000256" key="2">
    <source>
        <dbReference type="ARBA" id="ARBA00022840"/>
    </source>
</evidence>
<sequence length="705" mass="80823">MLKCDPQTYKDLELGKLQDILREYCVGPSALKIVEQLKPVQNNEELMKFLQQTNEMVEIRREGESFPRLEFEELQSEIRMLPVQNASLPQESFARIRLASAMVNSLLFFFNKRELDFPQLAELLSNVEFTKEIIEKIDFIFDKHGKVKDDASPDLLYVRQQMQSIKRSIHSTFDKSMRKYFKKGYLSDTKEGYFDDRRVLSVLSSYKRDVVGQVVGNSKSGNVTFVEPGETVPLNKELEQLKDDERKEIFLILQKLTFEMLAYLPLIKDYQQVLTKLDFINAKCRLALLLDANLPAINENKAFDLIDCFHPLLKMNNDSLGKKTIPQRITMDENSRMLVISGPNAGGKSITLKTVGLLQLMLQCGLLVPLHPNSKMCFFDELLTDIGDNQSIVDELSTYSYRLKRMRHFLNVANENSLLLLDEFGTGSDPDLGGALAEVFFETLYDRKSYGVITTHYSNIKLKADKLPEAINGCMLFDTETLNPLFKFSMGQPGSSFTFEVAQINGIPKKLINRAKAKLDSKKVEMDQLLHELQKEKSYLNRLTKEHILAQETADKHRQYYEVTKEKYDRKLASLQNKAEETNKLVSLGNKLQHYIDEYKVGAKKKNVNDPLLQDLKKYIAKEKSKTEEAKQEIRLKKQANKKSAKPNKVVNEYQQDKIKIGSKVKLIATKQTGDVEEIKGGDVTVLLGFARMKVKLAQLIWVSN</sequence>
<dbReference type="SMART" id="SM00533">
    <property type="entry name" value="MUTSd"/>
    <property type="match status" value="1"/>
</dbReference>
<dbReference type="Proteomes" id="UP000293952">
    <property type="component" value="Unassembled WGS sequence"/>
</dbReference>
<dbReference type="PANTHER" id="PTHR48466:SF2">
    <property type="entry name" value="OS10G0509000 PROTEIN"/>
    <property type="match status" value="1"/>
</dbReference>
<dbReference type="RefSeq" id="WP_130094943.1">
    <property type="nucleotide sequence ID" value="NZ_SETE01000008.1"/>
</dbReference>
<protein>
    <submittedName>
        <fullName evidence="7">DNA mismatch repair protein MutS</fullName>
    </submittedName>
</protein>
<feature type="coiled-coil region" evidence="4">
    <location>
        <begin position="613"/>
        <end position="640"/>
    </location>
</feature>
<dbReference type="PIRSF" id="PIRSF005814">
    <property type="entry name" value="MutS_YshD"/>
    <property type="match status" value="1"/>
</dbReference>
<keyword evidence="2" id="KW-0067">ATP-binding</keyword>
<name>A0A4Q4KID6_9FLAO</name>
<evidence type="ECO:0000256" key="1">
    <source>
        <dbReference type="ARBA" id="ARBA00022741"/>
    </source>
</evidence>
<dbReference type="SMART" id="SM00534">
    <property type="entry name" value="MUTSac"/>
    <property type="match status" value="1"/>
</dbReference>
<dbReference type="InterPro" id="IPR036187">
    <property type="entry name" value="DNA_mismatch_repair_MutS_sf"/>
</dbReference>
<dbReference type="InterPro" id="IPR000432">
    <property type="entry name" value="DNA_mismatch_repair_MutS_C"/>
</dbReference>
<feature type="coiled-coil region" evidence="4">
    <location>
        <begin position="512"/>
        <end position="585"/>
    </location>
</feature>
<dbReference type="EMBL" id="SETE01000008">
    <property type="protein sequence ID" value="RYM31479.1"/>
    <property type="molecule type" value="Genomic_DNA"/>
</dbReference>
<keyword evidence="4" id="KW-0175">Coiled coil</keyword>
<dbReference type="SUPFAM" id="SSF52540">
    <property type="entry name" value="P-loop containing nucleoside triphosphate hydrolases"/>
    <property type="match status" value="1"/>
</dbReference>
<feature type="domain" description="DNA mismatch repair protein MutS core" evidence="5">
    <location>
        <begin position="12"/>
        <end position="316"/>
    </location>
</feature>